<accession>A0A2V4DPH7</accession>
<comment type="caution">
    <text evidence="3">The sequence shown here is derived from an EMBL/GenBank/DDBJ whole genome shotgun (WGS) entry which is preliminary data.</text>
</comment>
<protein>
    <submittedName>
        <fullName evidence="3">Cobalamin adenosyltransferase</fullName>
    </submittedName>
</protein>
<feature type="transmembrane region" description="Helical" evidence="2">
    <location>
        <begin position="402"/>
        <end position="422"/>
    </location>
</feature>
<dbReference type="EMBL" id="QGLO01000004">
    <property type="protein sequence ID" value="PXY91897.1"/>
    <property type="molecule type" value="Genomic_DNA"/>
</dbReference>
<dbReference type="GO" id="GO:0016740">
    <property type="term" value="F:transferase activity"/>
    <property type="evidence" value="ECO:0007669"/>
    <property type="project" value="UniProtKB-KW"/>
</dbReference>
<keyword evidence="2" id="KW-0812">Transmembrane</keyword>
<dbReference type="OrthoDB" id="3239452at2"/>
<proteinExistence type="predicted"/>
<organism evidence="3 4">
    <name type="scientific">Gilliamella apis</name>
    <dbReference type="NCBI Taxonomy" id="1970738"/>
    <lineage>
        <taxon>Bacteria</taxon>
        <taxon>Pseudomonadati</taxon>
        <taxon>Pseudomonadota</taxon>
        <taxon>Gammaproteobacteria</taxon>
        <taxon>Orbales</taxon>
        <taxon>Orbaceae</taxon>
        <taxon>Gilliamella</taxon>
    </lineage>
</organism>
<reference evidence="3 4" key="1">
    <citation type="submission" date="2018-05" db="EMBL/GenBank/DDBJ databases">
        <title>Reference genomes for bee gut microbiota database.</title>
        <authorList>
            <person name="Ellegaard K.M."/>
        </authorList>
    </citation>
    <scope>NUCLEOTIDE SEQUENCE [LARGE SCALE GENOMIC DNA]</scope>
    <source>
        <strain evidence="3 4">ESL0172</strain>
    </source>
</reference>
<keyword evidence="2" id="KW-1133">Transmembrane helix</keyword>
<evidence type="ECO:0000313" key="4">
    <source>
        <dbReference type="Proteomes" id="UP000247673"/>
    </source>
</evidence>
<keyword evidence="1" id="KW-0175">Coiled coil</keyword>
<feature type="coiled-coil region" evidence="1">
    <location>
        <begin position="161"/>
        <end position="198"/>
    </location>
</feature>
<feature type="transmembrane region" description="Helical" evidence="2">
    <location>
        <begin position="373"/>
        <end position="390"/>
    </location>
</feature>
<sequence length="523" mass="60656">MYKAEIDWSHELHETVVKSLATSFGLDFLLFKDKDGGDVDTIHNVRKGIYATEKEKEKYDNRGKYDSHKYHSHRDYIATNKQGKIAHQQGELYDEYTGKTFNDFDKVNQDHVISGNEIHHDAGRNLADMRGEDLANAESNLCFTNENINKKKQDKSMQQFILKLKNEHIERQKKIAELKNKSHLTEQEQKELKKLENIDSANLAKMKEIDEKARANYNQKINREYYTSSKFLKNITKQAAISGFKMGIRQMLGLILAEVWFELKESIPAIYERNRQYFTINDFINDLMSTFNNIWHRIKKKFHTFFIAFNDSAIGGVLSSVSTTVINIFFTTQKQIVKMLREIWGNLVQAIKLIFFNPQSLPLGQLIKEVGKIVGAGIAVSCGVMVNSMLSHICLFPFGTEIAAFCSTLVTGIITLGVTYYLENGEICQKIWSFLDKFSDNSTKRLNFYREVNKKLDCYLLELYQLEFNIDTEQLELFSLRLSSVNNELERSFILKEEIDKRNIKLPYEMGNCDSIKSWLNSR</sequence>
<keyword evidence="2" id="KW-0472">Membrane</keyword>
<keyword evidence="4" id="KW-1185">Reference proteome</keyword>
<feature type="transmembrane region" description="Helical" evidence="2">
    <location>
        <begin position="313"/>
        <end position="331"/>
    </location>
</feature>
<keyword evidence="3" id="KW-0808">Transferase</keyword>
<name>A0A2V4DPH7_9GAMM</name>
<evidence type="ECO:0000313" key="3">
    <source>
        <dbReference type="EMBL" id="PXY91897.1"/>
    </source>
</evidence>
<dbReference type="RefSeq" id="WP_110447813.1">
    <property type="nucleotide sequence ID" value="NZ_CP132381.1"/>
</dbReference>
<dbReference type="AlphaFoldDB" id="A0A2V4DPH7"/>
<evidence type="ECO:0000256" key="1">
    <source>
        <dbReference type="SAM" id="Coils"/>
    </source>
</evidence>
<dbReference type="Proteomes" id="UP000247673">
    <property type="component" value="Unassembled WGS sequence"/>
</dbReference>
<evidence type="ECO:0000256" key="2">
    <source>
        <dbReference type="SAM" id="Phobius"/>
    </source>
</evidence>
<gene>
    <name evidence="3" type="ORF">DKK78_06180</name>
</gene>